<dbReference type="PANTHER" id="PTHR36923:SF3">
    <property type="entry name" value="FERREDOXIN"/>
    <property type="match status" value="1"/>
</dbReference>
<dbReference type="PROSITE" id="PS51379">
    <property type="entry name" value="4FE4S_FER_2"/>
    <property type="match status" value="1"/>
</dbReference>
<evidence type="ECO:0000256" key="6">
    <source>
        <dbReference type="ARBA" id="ARBA00023014"/>
    </source>
</evidence>
<evidence type="ECO:0000313" key="10">
    <source>
        <dbReference type="EMBL" id="NMH98173.1"/>
    </source>
</evidence>
<keyword evidence="6 8" id="KW-0411">Iron-sulfur</keyword>
<sequence length="65" mass="6931">MRIVADTGRCVGAGQCVLTAPDIFDQDEDEGTVVLRTAQVSGDALERVRQAVHICPSQALSLCED</sequence>
<protein>
    <recommendedName>
        <fullName evidence="8">Ferredoxin</fullName>
    </recommendedName>
</protein>
<evidence type="ECO:0000256" key="2">
    <source>
        <dbReference type="ARBA" id="ARBA00022448"/>
    </source>
</evidence>
<keyword evidence="7" id="KW-0003">3Fe-4S</keyword>
<dbReference type="EMBL" id="JAAXLA010000019">
    <property type="protein sequence ID" value="NMH98173.1"/>
    <property type="molecule type" value="Genomic_DNA"/>
</dbReference>
<keyword evidence="4 8" id="KW-0249">Electron transport</keyword>
<dbReference type="Pfam" id="PF13370">
    <property type="entry name" value="Fer4_13"/>
    <property type="match status" value="1"/>
</dbReference>
<comment type="function">
    <text evidence="8">Ferredoxins are iron-sulfur proteins that transfer electrons in a wide variety of metabolic reactions.</text>
</comment>
<dbReference type="InterPro" id="IPR051269">
    <property type="entry name" value="Fe-S_cluster_ET"/>
</dbReference>
<reference evidence="10 11" key="1">
    <citation type="submission" date="2020-04" db="EMBL/GenBank/DDBJ databases">
        <authorList>
            <person name="Klaysubun C."/>
            <person name="Duangmal K."/>
            <person name="Lipun K."/>
        </authorList>
    </citation>
    <scope>NUCLEOTIDE SEQUENCE [LARGE SCALE GENOMIC DNA]</scope>
    <source>
        <strain evidence="10 11">K10HN5</strain>
    </source>
</reference>
<keyword evidence="5 8" id="KW-0408">Iron</keyword>
<keyword evidence="3 8" id="KW-0479">Metal-binding</keyword>
<dbReference type="SUPFAM" id="SSF54862">
    <property type="entry name" value="4Fe-4S ferredoxins"/>
    <property type="match status" value="1"/>
</dbReference>
<dbReference type="InterPro" id="IPR017896">
    <property type="entry name" value="4Fe4S_Fe-S-bd"/>
</dbReference>
<evidence type="ECO:0000256" key="3">
    <source>
        <dbReference type="ARBA" id="ARBA00022723"/>
    </source>
</evidence>
<evidence type="ECO:0000259" key="9">
    <source>
        <dbReference type="PROSITE" id="PS51379"/>
    </source>
</evidence>
<dbReference type="PANTHER" id="PTHR36923">
    <property type="entry name" value="FERREDOXIN"/>
    <property type="match status" value="1"/>
</dbReference>
<organism evidence="10 11">
    <name type="scientific">Pseudonocardia acidicola</name>
    <dbReference type="NCBI Taxonomy" id="2724939"/>
    <lineage>
        <taxon>Bacteria</taxon>
        <taxon>Bacillati</taxon>
        <taxon>Actinomycetota</taxon>
        <taxon>Actinomycetes</taxon>
        <taxon>Pseudonocardiales</taxon>
        <taxon>Pseudonocardiaceae</taxon>
        <taxon>Pseudonocardia</taxon>
    </lineage>
</organism>
<dbReference type="RefSeq" id="WP_169381614.1">
    <property type="nucleotide sequence ID" value="NZ_JAAXLA010000019.1"/>
</dbReference>
<dbReference type="Proteomes" id="UP000820669">
    <property type="component" value="Unassembled WGS sequence"/>
</dbReference>
<keyword evidence="11" id="KW-1185">Reference proteome</keyword>
<proteinExistence type="predicted"/>
<keyword evidence="2 8" id="KW-0813">Transport</keyword>
<evidence type="ECO:0000256" key="4">
    <source>
        <dbReference type="ARBA" id="ARBA00022982"/>
    </source>
</evidence>
<evidence type="ECO:0000256" key="8">
    <source>
        <dbReference type="RuleBase" id="RU368020"/>
    </source>
</evidence>
<evidence type="ECO:0000256" key="1">
    <source>
        <dbReference type="ARBA" id="ARBA00001927"/>
    </source>
</evidence>
<comment type="cofactor">
    <cofactor evidence="1">
        <name>[3Fe-4S] cluster</name>
        <dbReference type="ChEBI" id="CHEBI:21137"/>
    </cofactor>
</comment>
<evidence type="ECO:0000256" key="5">
    <source>
        <dbReference type="ARBA" id="ARBA00023004"/>
    </source>
</evidence>
<name>A0ABX1SDA4_9PSEU</name>
<evidence type="ECO:0000256" key="7">
    <source>
        <dbReference type="ARBA" id="ARBA00023291"/>
    </source>
</evidence>
<comment type="caution">
    <text evidence="10">The sequence shown here is derived from an EMBL/GenBank/DDBJ whole genome shotgun (WGS) entry which is preliminary data.</text>
</comment>
<dbReference type="Gene3D" id="3.30.70.20">
    <property type="match status" value="1"/>
</dbReference>
<evidence type="ECO:0000313" key="11">
    <source>
        <dbReference type="Proteomes" id="UP000820669"/>
    </source>
</evidence>
<accession>A0ABX1SDA4</accession>
<dbReference type="InterPro" id="IPR001080">
    <property type="entry name" value="3Fe4S_ferredoxin"/>
</dbReference>
<feature type="domain" description="4Fe-4S ferredoxin-type" evidence="9">
    <location>
        <begin position="1"/>
        <end position="29"/>
    </location>
</feature>
<dbReference type="PRINTS" id="PR00352">
    <property type="entry name" value="3FE4SFRDOXIN"/>
</dbReference>
<gene>
    <name evidence="10" type="ORF">HF526_12740</name>
</gene>